<dbReference type="PANTHER" id="PTHR43163:SF6">
    <property type="entry name" value="DIPEPTIDE TRANSPORT SYSTEM PERMEASE PROTEIN DPPB-RELATED"/>
    <property type="match status" value="1"/>
</dbReference>
<dbReference type="CDD" id="cd06261">
    <property type="entry name" value="TM_PBP2"/>
    <property type="match status" value="1"/>
</dbReference>
<dbReference type="Proteomes" id="UP001333102">
    <property type="component" value="Chromosome"/>
</dbReference>
<dbReference type="PANTHER" id="PTHR43163">
    <property type="entry name" value="DIPEPTIDE TRANSPORT SYSTEM PERMEASE PROTEIN DPPB-RELATED"/>
    <property type="match status" value="1"/>
</dbReference>
<dbReference type="SUPFAM" id="SSF161098">
    <property type="entry name" value="MetI-like"/>
    <property type="match status" value="1"/>
</dbReference>
<keyword evidence="6 7" id="KW-0472">Membrane</keyword>
<organism evidence="9 10">
    <name type="scientific">Geochorda subterranea</name>
    <dbReference type="NCBI Taxonomy" id="3109564"/>
    <lineage>
        <taxon>Bacteria</taxon>
        <taxon>Bacillati</taxon>
        <taxon>Bacillota</taxon>
        <taxon>Limnochordia</taxon>
        <taxon>Limnochordales</taxon>
        <taxon>Geochordaceae</taxon>
        <taxon>Geochorda</taxon>
    </lineage>
</organism>
<keyword evidence="4 7" id="KW-0812">Transmembrane</keyword>
<feature type="transmembrane region" description="Helical" evidence="7">
    <location>
        <begin position="108"/>
        <end position="129"/>
    </location>
</feature>
<evidence type="ECO:0000313" key="10">
    <source>
        <dbReference type="Proteomes" id="UP001333102"/>
    </source>
</evidence>
<dbReference type="Pfam" id="PF19300">
    <property type="entry name" value="BPD_transp_1_N"/>
    <property type="match status" value="1"/>
</dbReference>
<comment type="similarity">
    <text evidence="7">Belongs to the binding-protein-dependent transport system permease family.</text>
</comment>
<dbReference type="InterPro" id="IPR045621">
    <property type="entry name" value="BPD_transp_1_N"/>
</dbReference>
<comment type="subcellular location">
    <subcellularLocation>
        <location evidence="1 7">Cell membrane</location>
        <topology evidence="1 7">Multi-pass membrane protein</topology>
    </subcellularLocation>
</comment>
<keyword evidence="5 7" id="KW-1133">Transmembrane helix</keyword>
<keyword evidence="2 7" id="KW-0813">Transport</keyword>
<dbReference type="RefSeq" id="WP_324668134.1">
    <property type="nucleotide sequence ID" value="NZ_CP141614.1"/>
</dbReference>
<evidence type="ECO:0000256" key="4">
    <source>
        <dbReference type="ARBA" id="ARBA00022692"/>
    </source>
</evidence>
<evidence type="ECO:0000259" key="8">
    <source>
        <dbReference type="PROSITE" id="PS50928"/>
    </source>
</evidence>
<evidence type="ECO:0000256" key="3">
    <source>
        <dbReference type="ARBA" id="ARBA00022475"/>
    </source>
</evidence>
<proteinExistence type="inferred from homology"/>
<dbReference type="InterPro" id="IPR035906">
    <property type="entry name" value="MetI-like_sf"/>
</dbReference>
<feature type="transmembrane region" description="Helical" evidence="7">
    <location>
        <begin position="313"/>
        <end position="334"/>
    </location>
</feature>
<sequence>MSGESRSLRVLRRLLAAIPLATGIVLVTFVLLRLLPGDPVDIMMGQAGNVSEVEIETLRRQLGLHRPIWAQAAHFIEGMVRGDLGRSIRTARPVTALIGEALPATLELAAAALLFAVAVAVPVGVLSAVRHRSALDHLAMGTAFVGISMPAFWLGLVLILLFGVALGWLPTSGRIDPSLSVPTVTGFMLVDTLLARDVAAFRSALEHLVLPAVTLGAELAAVLSRVVRSSMLDVLRADYVRVARAKGVNEWRVVSRHALRNALIPAVTVLGLQVGILLGGNMIVETVFSWPGLGRLVVGAIFARDYPVVQGAVLLYALTFLAANLLVDVLYTVINPRMAMS</sequence>
<evidence type="ECO:0000256" key="6">
    <source>
        <dbReference type="ARBA" id="ARBA00023136"/>
    </source>
</evidence>
<dbReference type="InterPro" id="IPR000515">
    <property type="entry name" value="MetI-like"/>
</dbReference>
<accession>A0ABZ1BMG0</accession>
<gene>
    <name evidence="9" type="ORF">VLY81_10580</name>
</gene>
<keyword evidence="10" id="KW-1185">Reference proteome</keyword>
<dbReference type="Gene3D" id="1.10.3720.10">
    <property type="entry name" value="MetI-like"/>
    <property type="match status" value="1"/>
</dbReference>
<evidence type="ECO:0000256" key="2">
    <source>
        <dbReference type="ARBA" id="ARBA00022448"/>
    </source>
</evidence>
<feature type="transmembrane region" description="Helical" evidence="7">
    <location>
        <begin position="208"/>
        <end position="227"/>
    </location>
</feature>
<dbReference type="Pfam" id="PF00528">
    <property type="entry name" value="BPD_transp_1"/>
    <property type="match status" value="1"/>
</dbReference>
<dbReference type="PROSITE" id="PS50928">
    <property type="entry name" value="ABC_TM1"/>
    <property type="match status" value="1"/>
</dbReference>
<feature type="transmembrane region" description="Helical" evidence="7">
    <location>
        <begin position="141"/>
        <end position="169"/>
    </location>
</feature>
<name>A0ABZ1BMG0_9FIRM</name>
<evidence type="ECO:0000256" key="7">
    <source>
        <dbReference type="RuleBase" id="RU363032"/>
    </source>
</evidence>
<evidence type="ECO:0000313" key="9">
    <source>
        <dbReference type="EMBL" id="WRP13874.1"/>
    </source>
</evidence>
<evidence type="ECO:0000256" key="1">
    <source>
        <dbReference type="ARBA" id="ARBA00004651"/>
    </source>
</evidence>
<dbReference type="EMBL" id="CP141614">
    <property type="protein sequence ID" value="WRP13874.1"/>
    <property type="molecule type" value="Genomic_DNA"/>
</dbReference>
<keyword evidence="3" id="KW-1003">Cell membrane</keyword>
<evidence type="ECO:0000256" key="5">
    <source>
        <dbReference type="ARBA" id="ARBA00022989"/>
    </source>
</evidence>
<protein>
    <submittedName>
        <fullName evidence="9">ABC transporter permease</fullName>
    </submittedName>
</protein>
<reference evidence="10" key="1">
    <citation type="submission" date="2023-12" db="EMBL/GenBank/DDBJ databases">
        <title>Novel isolates from deep terrestrial aquifers shed light on the physiology and ecology of the class Limnochordia.</title>
        <authorList>
            <person name="Karnachuk O.V."/>
            <person name="Lukina A.P."/>
            <person name="Avakyan M.R."/>
            <person name="Kadnikov V."/>
            <person name="Begmatov S."/>
            <person name="Beletsky A.V."/>
            <person name="Mardanov A.V."/>
            <person name="Ravin N.V."/>
        </authorList>
    </citation>
    <scope>NUCLEOTIDE SEQUENCE [LARGE SCALE GENOMIC DNA]</scope>
    <source>
        <strain evidence="10">LN</strain>
    </source>
</reference>
<feature type="transmembrane region" description="Helical" evidence="7">
    <location>
        <begin position="14"/>
        <end position="35"/>
    </location>
</feature>
<feature type="domain" description="ABC transmembrane type-1" evidence="8">
    <location>
        <begin position="102"/>
        <end position="327"/>
    </location>
</feature>
<feature type="transmembrane region" description="Helical" evidence="7">
    <location>
        <begin position="262"/>
        <end position="284"/>
    </location>
</feature>